<evidence type="ECO:0000259" key="12">
    <source>
        <dbReference type="Pfam" id="PF02880"/>
    </source>
</evidence>
<dbReference type="GO" id="GO:0006048">
    <property type="term" value="P:UDP-N-acetylglucosamine biosynthetic process"/>
    <property type="evidence" value="ECO:0007669"/>
    <property type="project" value="TreeGrafter"/>
</dbReference>
<dbReference type="EC" id="5.4.2.10" evidence="6 8"/>
<dbReference type="InterPro" id="IPR036900">
    <property type="entry name" value="A-D-PHexomutase_C_sf"/>
</dbReference>
<dbReference type="InterPro" id="IPR005844">
    <property type="entry name" value="A-D-PHexomutase_a/b/a-I"/>
</dbReference>
<dbReference type="Pfam" id="PF02880">
    <property type="entry name" value="PGM_PMM_III"/>
    <property type="match status" value="1"/>
</dbReference>
<dbReference type="Proteomes" id="UP000260351">
    <property type="component" value="Unassembled WGS sequence"/>
</dbReference>
<dbReference type="InterPro" id="IPR050060">
    <property type="entry name" value="Phosphoglucosamine_mutase"/>
</dbReference>
<dbReference type="AlphaFoldDB" id="A0A3E1K5F5"/>
<evidence type="ECO:0000256" key="3">
    <source>
        <dbReference type="ARBA" id="ARBA00022723"/>
    </source>
</evidence>
<dbReference type="Pfam" id="PF00408">
    <property type="entry name" value="PGM_PMM_IV"/>
    <property type="match status" value="1"/>
</dbReference>
<comment type="PTM">
    <text evidence="6">Activated by phosphorylation.</text>
</comment>
<reference evidence="13 14" key="1">
    <citation type="submission" date="2018-08" db="EMBL/GenBank/DDBJ databases">
        <title>Wenzhouxiangella salilacus sp. nov., a novel bacterium isolated from a saline lake in Xinjiang Province, China.</title>
        <authorList>
            <person name="Han S."/>
        </authorList>
    </citation>
    <scope>NUCLEOTIDE SEQUENCE [LARGE SCALE GENOMIC DNA]</scope>
    <source>
        <strain evidence="13 14">XDB06</strain>
    </source>
</reference>
<dbReference type="GO" id="GO:0009252">
    <property type="term" value="P:peptidoglycan biosynthetic process"/>
    <property type="evidence" value="ECO:0007669"/>
    <property type="project" value="UniProtKB-ARBA"/>
</dbReference>
<dbReference type="PROSITE" id="PS00710">
    <property type="entry name" value="PGM_PMM"/>
    <property type="match status" value="1"/>
</dbReference>
<evidence type="ECO:0000256" key="4">
    <source>
        <dbReference type="ARBA" id="ARBA00022842"/>
    </source>
</evidence>
<evidence type="ECO:0000256" key="1">
    <source>
        <dbReference type="ARBA" id="ARBA00010231"/>
    </source>
</evidence>
<evidence type="ECO:0000259" key="11">
    <source>
        <dbReference type="Pfam" id="PF02879"/>
    </source>
</evidence>
<dbReference type="InterPro" id="IPR016055">
    <property type="entry name" value="A-D-PHexomutase_a/b/a-I/II/III"/>
</dbReference>
<comment type="similarity">
    <text evidence="1 6 7">Belongs to the phosphohexose mutase family.</text>
</comment>
<keyword evidence="5 6" id="KW-0413">Isomerase</keyword>
<dbReference type="GO" id="GO:0000287">
    <property type="term" value="F:magnesium ion binding"/>
    <property type="evidence" value="ECO:0007669"/>
    <property type="project" value="UniProtKB-UniRule"/>
</dbReference>
<evidence type="ECO:0000259" key="10">
    <source>
        <dbReference type="Pfam" id="PF02878"/>
    </source>
</evidence>
<gene>
    <name evidence="6" type="primary">glmM</name>
    <name evidence="13" type="ORF">DZC52_14270</name>
</gene>
<dbReference type="FunFam" id="3.40.120.10:FF:000003">
    <property type="entry name" value="Phosphoglucosamine mutase"/>
    <property type="match status" value="1"/>
</dbReference>
<comment type="caution">
    <text evidence="13">The sequence shown here is derived from an EMBL/GenBank/DDBJ whole genome shotgun (WGS) entry which is preliminary data.</text>
</comment>
<dbReference type="EMBL" id="QUZK01000051">
    <property type="protein sequence ID" value="RFF29262.1"/>
    <property type="molecule type" value="Genomic_DNA"/>
</dbReference>
<evidence type="ECO:0000256" key="5">
    <source>
        <dbReference type="ARBA" id="ARBA00023235"/>
    </source>
</evidence>
<organism evidence="13 14">
    <name type="scientific">Wenzhouxiangella sediminis</name>
    <dbReference type="NCBI Taxonomy" id="1792836"/>
    <lineage>
        <taxon>Bacteria</taxon>
        <taxon>Pseudomonadati</taxon>
        <taxon>Pseudomonadota</taxon>
        <taxon>Gammaproteobacteria</taxon>
        <taxon>Chromatiales</taxon>
        <taxon>Wenzhouxiangellaceae</taxon>
        <taxon>Wenzhouxiangella</taxon>
    </lineage>
</organism>
<dbReference type="InterPro" id="IPR016066">
    <property type="entry name" value="A-D-PHexomutase_CS"/>
</dbReference>
<dbReference type="FunFam" id="3.40.120.10:FF:000001">
    <property type="entry name" value="Phosphoglucosamine mutase"/>
    <property type="match status" value="1"/>
</dbReference>
<feature type="domain" description="Alpha-D-phosphohexomutase alpha/beta/alpha" evidence="10">
    <location>
        <begin position="5"/>
        <end position="137"/>
    </location>
</feature>
<feature type="modified residue" description="Phosphoserine" evidence="6">
    <location>
        <position position="104"/>
    </location>
</feature>
<dbReference type="InterPro" id="IPR006352">
    <property type="entry name" value="GlmM_bact"/>
</dbReference>
<comment type="cofactor">
    <cofactor evidence="6">
        <name>Mg(2+)</name>
        <dbReference type="ChEBI" id="CHEBI:18420"/>
    </cofactor>
    <text evidence="6">Binds 1 Mg(2+) ion per subunit.</text>
</comment>
<keyword evidence="4 6" id="KW-0460">Magnesium</keyword>
<comment type="catalytic activity">
    <reaction evidence="6 8">
        <text>alpha-D-glucosamine 1-phosphate = D-glucosamine 6-phosphate</text>
        <dbReference type="Rhea" id="RHEA:23424"/>
        <dbReference type="ChEBI" id="CHEBI:58516"/>
        <dbReference type="ChEBI" id="CHEBI:58725"/>
        <dbReference type="EC" id="5.4.2.10"/>
    </reaction>
</comment>
<name>A0A3E1K5F5_9GAMM</name>
<evidence type="ECO:0000256" key="2">
    <source>
        <dbReference type="ARBA" id="ARBA00022553"/>
    </source>
</evidence>
<comment type="function">
    <text evidence="6 8">Catalyzes the conversion of glucosamine-6-phosphate to glucosamine-1-phosphate.</text>
</comment>
<feature type="domain" description="Alpha-D-phosphohexomutase alpha/beta/alpha" evidence="11">
    <location>
        <begin position="160"/>
        <end position="256"/>
    </location>
</feature>
<protein>
    <recommendedName>
        <fullName evidence="6 8">Phosphoglucosamine mutase</fullName>
        <ecNumber evidence="6 8">5.4.2.10</ecNumber>
    </recommendedName>
</protein>
<dbReference type="GO" id="GO:0008966">
    <property type="term" value="F:phosphoglucosamine mutase activity"/>
    <property type="evidence" value="ECO:0007669"/>
    <property type="project" value="UniProtKB-UniRule"/>
</dbReference>
<dbReference type="FunFam" id="3.30.310.50:FF:000001">
    <property type="entry name" value="Phosphoglucosamine mutase"/>
    <property type="match status" value="1"/>
</dbReference>
<keyword evidence="3 6" id="KW-0479">Metal-binding</keyword>
<evidence type="ECO:0000259" key="9">
    <source>
        <dbReference type="Pfam" id="PF00408"/>
    </source>
</evidence>
<dbReference type="NCBIfam" id="NF008139">
    <property type="entry name" value="PRK10887.1"/>
    <property type="match status" value="1"/>
</dbReference>
<dbReference type="PANTHER" id="PTHR42946">
    <property type="entry name" value="PHOSPHOHEXOSE MUTASE"/>
    <property type="match status" value="1"/>
</dbReference>
<feature type="domain" description="Alpha-D-phosphohexomutase alpha/beta/alpha" evidence="12">
    <location>
        <begin position="260"/>
        <end position="368"/>
    </location>
</feature>
<dbReference type="Pfam" id="PF02879">
    <property type="entry name" value="PGM_PMM_II"/>
    <property type="match status" value="1"/>
</dbReference>
<dbReference type="InterPro" id="IPR005841">
    <property type="entry name" value="Alpha-D-phosphohexomutase_SF"/>
</dbReference>
<accession>A0A3E1K5F5</accession>
<keyword evidence="14" id="KW-1185">Reference proteome</keyword>
<feature type="binding site" evidence="6">
    <location>
        <position position="247"/>
    </location>
    <ligand>
        <name>Mg(2+)</name>
        <dbReference type="ChEBI" id="CHEBI:18420"/>
    </ligand>
</feature>
<dbReference type="PANTHER" id="PTHR42946:SF1">
    <property type="entry name" value="PHOSPHOGLUCOMUTASE (ALPHA-D-GLUCOSE-1,6-BISPHOSPHATE-DEPENDENT)"/>
    <property type="match status" value="1"/>
</dbReference>
<dbReference type="GO" id="GO:0004615">
    <property type="term" value="F:phosphomannomutase activity"/>
    <property type="evidence" value="ECO:0007669"/>
    <property type="project" value="TreeGrafter"/>
</dbReference>
<evidence type="ECO:0000256" key="7">
    <source>
        <dbReference type="RuleBase" id="RU004326"/>
    </source>
</evidence>
<dbReference type="SUPFAM" id="SSF55957">
    <property type="entry name" value="Phosphoglucomutase, C-terminal domain"/>
    <property type="match status" value="1"/>
</dbReference>
<dbReference type="PRINTS" id="PR00509">
    <property type="entry name" value="PGMPMM"/>
</dbReference>
<feature type="binding site" evidence="6">
    <location>
        <position position="245"/>
    </location>
    <ligand>
        <name>Mg(2+)</name>
        <dbReference type="ChEBI" id="CHEBI:18420"/>
    </ligand>
</feature>
<dbReference type="GO" id="GO:0005829">
    <property type="term" value="C:cytosol"/>
    <property type="evidence" value="ECO:0007669"/>
    <property type="project" value="TreeGrafter"/>
</dbReference>
<dbReference type="Gene3D" id="3.30.310.50">
    <property type="entry name" value="Alpha-D-phosphohexomutase, C-terminal domain"/>
    <property type="match status" value="1"/>
</dbReference>
<dbReference type="InterPro" id="IPR005843">
    <property type="entry name" value="A-D-PHexomutase_C"/>
</dbReference>
<dbReference type="HAMAP" id="MF_01554_B">
    <property type="entry name" value="GlmM_B"/>
    <property type="match status" value="1"/>
</dbReference>
<dbReference type="InterPro" id="IPR005846">
    <property type="entry name" value="A-D-PHexomutase_a/b/a-III"/>
</dbReference>
<dbReference type="SUPFAM" id="SSF53738">
    <property type="entry name" value="Phosphoglucomutase, first 3 domains"/>
    <property type="match status" value="3"/>
</dbReference>
<sequence>MAAMKYFGTDGIRGRVGEPPITADFVLKLGWAAGSVLVEAFGEDATVVIGKDTRISGYLFESALEAGFSAAGVDILLLGPMPTPAVAHLTRSMHAAAGIVISASHNPFEDNGIKFFSREGQKLGDDLQSAIEARLDEPFDQVGPERLGKARRIDDAVGRYVEYCKGTVTWGTRFDDLKIVVDCANGATYRIAPEVFRELGAEVISIFDRPDGLNINRECGSTHPGNLARMVTAERADLGVAFDGDGDRVVMVDHRGELVDGDQILYVLADARHAEGGVQGGVVGTVMSNFGLEQALAERGIDFVRSAVGDRHVHEALVERGWVLGGEASGHILCLDRATTGCGIVSALQVLEVVARSGRRLADLTAGMTKCPQVMINVPSGGNGRAVLDGNADIDSAVRRAEEALGGKGRVILRPSGTEPVVRVTVEGFDSQQVQRLAEELAGSVQQVLAP</sequence>
<evidence type="ECO:0000256" key="6">
    <source>
        <dbReference type="HAMAP-Rule" id="MF_01554"/>
    </source>
</evidence>
<keyword evidence="2 6" id="KW-0597">Phosphoprotein</keyword>
<evidence type="ECO:0000313" key="13">
    <source>
        <dbReference type="EMBL" id="RFF29262.1"/>
    </source>
</evidence>
<proteinExistence type="inferred from homology"/>
<feature type="active site" description="Phosphoserine intermediate" evidence="6">
    <location>
        <position position="104"/>
    </location>
</feature>
<feature type="binding site" evidence="6">
    <location>
        <position position="243"/>
    </location>
    <ligand>
        <name>Mg(2+)</name>
        <dbReference type="ChEBI" id="CHEBI:18420"/>
    </ligand>
</feature>
<feature type="domain" description="Alpha-D-phosphohexomutase C-terminal" evidence="9">
    <location>
        <begin position="388"/>
        <end position="442"/>
    </location>
</feature>
<dbReference type="CDD" id="cd05802">
    <property type="entry name" value="GlmM"/>
    <property type="match status" value="1"/>
</dbReference>
<evidence type="ECO:0000313" key="14">
    <source>
        <dbReference type="Proteomes" id="UP000260351"/>
    </source>
</evidence>
<evidence type="ECO:0000256" key="8">
    <source>
        <dbReference type="RuleBase" id="RU004327"/>
    </source>
</evidence>
<dbReference type="OrthoDB" id="9803322at2"/>
<dbReference type="Gene3D" id="3.40.120.10">
    <property type="entry name" value="Alpha-D-Glucose-1,6-Bisphosphate, subunit A, domain 3"/>
    <property type="match status" value="3"/>
</dbReference>
<dbReference type="GO" id="GO:0005975">
    <property type="term" value="P:carbohydrate metabolic process"/>
    <property type="evidence" value="ECO:0007669"/>
    <property type="project" value="InterPro"/>
</dbReference>
<feature type="binding site" description="via phosphate group" evidence="6">
    <location>
        <position position="104"/>
    </location>
    <ligand>
        <name>Mg(2+)</name>
        <dbReference type="ChEBI" id="CHEBI:18420"/>
    </ligand>
</feature>
<dbReference type="NCBIfam" id="TIGR01455">
    <property type="entry name" value="glmM"/>
    <property type="match status" value="1"/>
</dbReference>
<dbReference type="Pfam" id="PF02878">
    <property type="entry name" value="PGM_PMM_I"/>
    <property type="match status" value="1"/>
</dbReference>
<dbReference type="InterPro" id="IPR005845">
    <property type="entry name" value="A-D-PHexomutase_a/b/a-II"/>
</dbReference>